<dbReference type="InterPro" id="IPR003593">
    <property type="entry name" value="AAA+_ATPase"/>
</dbReference>
<feature type="binding site" evidence="10">
    <location>
        <begin position="428"/>
        <end position="431"/>
    </location>
    <ligand>
        <name>GTP</name>
        <dbReference type="ChEBI" id="CHEBI:37565"/>
    </ligand>
</feature>
<evidence type="ECO:0000256" key="7">
    <source>
        <dbReference type="ARBA" id="ARBA00023136"/>
    </source>
</evidence>
<organism evidence="13 14">
    <name type="scientific">Methylobacterium currus</name>
    <dbReference type="NCBI Taxonomy" id="2051553"/>
    <lineage>
        <taxon>Bacteria</taxon>
        <taxon>Pseudomonadati</taxon>
        <taxon>Pseudomonadota</taxon>
        <taxon>Alphaproteobacteria</taxon>
        <taxon>Hyphomicrobiales</taxon>
        <taxon>Methylobacteriaceae</taxon>
        <taxon>Methylobacterium</taxon>
    </lineage>
</organism>
<evidence type="ECO:0000256" key="6">
    <source>
        <dbReference type="ARBA" id="ARBA00023134"/>
    </source>
</evidence>
<comment type="subcellular location">
    <subcellularLocation>
        <location evidence="1">Cell inner membrane</location>
        <topology evidence="1">Peripheral membrane protein</topology>
        <orientation evidence="1">Cytoplasmic side</orientation>
    </subcellularLocation>
    <subcellularLocation>
        <location evidence="10">Cell membrane</location>
        <topology evidence="10">Peripheral membrane protein</topology>
        <orientation evidence="10">Cytoplasmic side</orientation>
    </subcellularLocation>
    <subcellularLocation>
        <location evidence="10">Cytoplasm</location>
    </subcellularLocation>
</comment>
<dbReference type="EC" id="3.6.5.4" evidence="10"/>
<dbReference type="OrthoDB" id="9804720at2"/>
<comment type="function">
    <text evidence="10">Involved in targeting and insertion of nascent membrane proteins into the cytoplasmic membrane. Acts as a receptor for the complex formed by the signal recognition particle (SRP) and the ribosome-nascent chain (RNC). Interaction with SRP-RNC leads to the transfer of the RNC complex to the Sec translocase for insertion into the membrane, the hydrolysis of GTP by both Ffh and FtsY, and the dissociation of the SRP-FtsY complex into the individual components.</text>
</comment>
<dbReference type="Gene3D" id="3.40.50.300">
    <property type="entry name" value="P-loop containing nucleotide triphosphate hydrolases"/>
    <property type="match status" value="1"/>
</dbReference>
<evidence type="ECO:0000256" key="11">
    <source>
        <dbReference type="SAM" id="MobiDB-lite"/>
    </source>
</evidence>
<keyword evidence="8 10" id="KW-0675">Receptor</keyword>
<dbReference type="PROSITE" id="PS00300">
    <property type="entry name" value="SRP54"/>
    <property type="match status" value="1"/>
</dbReference>
<dbReference type="SMART" id="SM00382">
    <property type="entry name" value="AAA"/>
    <property type="match status" value="1"/>
</dbReference>
<dbReference type="InterPro" id="IPR000897">
    <property type="entry name" value="SRP54_GTPase_dom"/>
</dbReference>
<dbReference type="AlphaFoldDB" id="A0A2R4WID1"/>
<dbReference type="PANTHER" id="PTHR43134:SF1">
    <property type="entry name" value="SIGNAL RECOGNITION PARTICLE RECEPTOR SUBUNIT ALPHA"/>
    <property type="match status" value="1"/>
</dbReference>
<keyword evidence="5 10" id="KW-0378">Hydrolase</keyword>
<evidence type="ECO:0000256" key="10">
    <source>
        <dbReference type="HAMAP-Rule" id="MF_00920"/>
    </source>
</evidence>
<sequence>MSETKQPGWFGRLFGRKAETPTETPAETPAEAPAGSAEPGPDPAGTMPTEPTGTLSEGVPDFATGADDVLPAPPTVTEASPETEPAHDLPEELAGADLEPVEGMQPEGQVPAAPEPEAAEAPEAEIRDSAVEASEVQEPEVQEPEVQEPEVQESEPASLVIYQPPAEPEAPAEKRSWWGRLTGGLKRTSSALSDRVTGLFTKRKLDADTLEELEDALIQADFGLETATRIAEAVGKGRYEKGIAPDEVRAILATEVERALDPVAQPLVIDTTKKPFVILMIGVNGAGKTTTIGKLTQKFRAQGHSVMLAAGDTFRAAAIEQLRVWGERTGAPVVARPQGSDAAGLAYDALQAARDAGTDILLIDTAGRLQNKAGLMAELEKVIRVIRKLDAETPHAVLLVLDATVGQNALNQVEIFQRAAGVTGLVMTKLDGTARGGILVALAAKFGLPVHYIGVGEGVDDLEPFAARDFARAIAGLDKG</sequence>
<dbReference type="Gene3D" id="1.20.120.140">
    <property type="entry name" value="Signal recognition particle SRP54, nucleotide-binding domain"/>
    <property type="match status" value="1"/>
</dbReference>
<dbReference type="InterPro" id="IPR027417">
    <property type="entry name" value="P-loop_NTPase"/>
</dbReference>
<dbReference type="KEGG" id="mee:DA075_10600"/>
<dbReference type="InterPro" id="IPR036225">
    <property type="entry name" value="SRP/SRP_N"/>
</dbReference>
<feature type="binding site" evidence="10">
    <location>
        <begin position="282"/>
        <end position="289"/>
    </location>
    <ligand>
        <name>GTP</name>
        <dbReference type="ChEBI" id="CHEBI:37565"/>
    </ligand>
</feature>
<evidence type="ECO:0000259" key="12">
    <source>
        <dbReference type="PROSITE" id="PS00300"/>
    </source>
</evidence>
<dbReference type="RefSeq" id="WP_099953180.1">
    <property type="nucleotide sequence ID" value="NZ_CP028843.1"/>
</dbReference>
<keyword evidence="4 10" id="KW-0547">Nucleotide-binding</keyword>
<dbReference type="SMART" id="SM00963">
    <property type="entry name" value="SRP54_N"/>
    <property type="match status" value="1"/>
</dbReference>
<comment type="similarity">
    <text evidence="10">Belongs to the GTP-binding SRP family. FtsY subfamily.</text>
</comment>
<dbReference type="SUPFAM" id="SSF52540">
    <property type="entry name" value="P-loop containing nucleoside triphosphate hydrolases"/>
    <property type="match status" value="1"/>
</dbReference>
<gene>
    <name evidence="10" type="primary">ftsY</name>
    <name evidence="13" type="ORF">DA075_10600</name>
</gene>
<comment type="catalytic activity">
    <reaction evidence="9 10">
        <text>GTP + H2O = GDP + phosphate + H(+)</text>
        <dbReference type="Rhea" id="RHEA:19669"/>
        <dbReference type="ChEBI" id="CHEBI:15377"/>
        <dbReference type="ChEBI" id="CHEBI:15378"/>
        <dbReference type="ChEBI" id="CHEBI:37565"/>
        <dbReference type="ChEBI" id="CHEBI:43474"/>
        <dbReference type="ChEBI" id="CHEBI:58189"/>
        <dbReference type="EC" id="3.6.5.4"/>
    </reaction>
</comment>
<dbReference type="GO" id="GO:0005047">
    <property type="term" value="F:signal recognition particle binding"/>
    <property type="evidence" value="ECO:0007669"/>
    <property type="project" value="TreeGrafter"/>
</dbReference>
<evidence type="ECO:0000256" key="9">
    <source>
        <dbReference type="ARBA" id="ARBA00048027"/>
    </source>
</evidence>
<dbReference type="Pfam" id="PF02881">
    <property type="entry name" value="SRP54_N"/>
    <property type="match status" value="1"/>
</dbReference>
<feature type="compositionally biased region" description="Low complexity" evidence="11">
    <location>
        <begin position="21"/>
        <end position="45"/>
    </location>
</feature>
<dbReference type="FunFam" id="3.40.50.300:FF:000053">
    <property type="entry name" value="Signal recognition particle receptor FtsY"/>
    <property type="match status" value="1"/>
</dbReference>
<evidence type="ECO:0000256" key="1">
    <source>
        <dbReference type="ARBA" id="ARBA00004515"/>
    </source>
</evidence>
<accession>A0A2R4WID1</accession>
<evidence type="ECO:0000256" key="4">
    <source>
        <dbReference type="ARBA" id="ARBA00022741"/>
    </source>
</evidence>
<dbReference type="EMBL" id="CP028843">
    <property type="protein sequence ID" value="AWB21304.1"/>
    <property type="molecule type" value="Genomic_DNA"/>
</dbReference>
<dbReference type="GO" id="GO:0003924">
    <property type="term" value="F:GTPase activity"/>
    <property type="evidence" value="ECO:0007669"/>
    <property type="project" value="UniProtKB-UniRule"/>
</dbReference>
<keyword evidence="3 10" id="KW-0963">Cytoplasm</keyword>
<keyword evidence="6 10" id="KW-0342">GTP-binding</keyword>
<evidence type="ECO:0000256" key="8">
    <source>
        <dbReference type="ARBA" id="ARBA00023170"/>
    </source>
</evidence>
<feature type="domain" description="SRP54-type proteins GTP-binding" evidence="12">
    <location>
        <begin position="449"/>
        <end position="462"/>
    </location>
</feature>
<dbReference type="GO" id="GO:0005737">
    <property type="term" value="C:cytoplasm"/>
    <property type="evidence" value="ECO:0007669"/>
    <property type="project" value="UniProtKB-SubCell"/>
</dbReference>
<dbReference type="Pfam" id="PF00448">
    <property type="entry name" value="SRP54"/>
    <property type="match status" value="1"/>
</dbReference>
<evidence type="ECO:0000256" key="5">
    <source>
        <dbReference type="ARBA" id="ARBA00022801"/>
    </source>
</evidence>
<evidence type="ECO:0000256" key="3">
    <source>
        <dbReference type="ARBA" id="ARBA00022490"/>
    </source>
</evidence>
<evidence type="ECO:0000313" key="13">
    <source>
        <dbReference type="EMBL" id="AWB21304.1"/>
    </source>
</evidence>
<comment type="subunit">
    <text evidence="10">Part of the signal recognition particle protein translocation system, which is composed of SRP and FtsY. SRP is a ribonucleoprotein composed of Ffh and a 4.5S RNA molecule.</text>
</comment>
<dbReference type="PANTHER" id="PTHR43134">
    <property type="entry name" value="SIGNAL RECOGNITION PARTICLE RECEPTOR SUBUNIT ALPHA"/>
    <property type="match status" value="1"/>
</dbReference>
<dbReference type="Proteomes" id="UP000244755">
    <property type="component" value="Chromosome 1"/>
</dbReference>
<dbReference type="GO" id="GO:0005886">
    <property type="term" value="C:plasma membrane"/>
    <property type="evidence" value="ECO:0007669"/>
    <property type="project" value="UniProtKB-SubCell"/>
</dbReference>
<dbReference type="HAMAP" id="MF_00920">
    <property type="entry name" value="FtsY"/>
    <property type="match status" value="1"/>
</dbReference>
<dbReference type="SUPFAM" id="SSF47364">
    <property type="entry name" value="Domain of the SRP/SRP receptor G-proteins"/>
    <property type="match status" value="1"/>
</dbReference>
<dbReference type="GO" id="GO:0006614">
    <property type="term" value="P:SRP-dependent cotranslational protein targeting to membrane"/>
    <property type="evidence" value="ECO:0007669"/>
    <property type="project" value="InterPro"/>
</dbReference>
<evidence type="ECO:0000256" key="2">
    <source>
        <dbReference type="ARBA" id="ARBA00022475"/>
    </source>
</evidence>
<reference evidence="13 14" key="1">
    <citation type="submission" date="2018-04" db="EMBL/GenBank/DDBJ databases">
        <title>Methylobacterium sp. PR1016A genome.</title>
        <authorList>
            <person name="Park W."/>
        </authorList>
    </citation>
    <scope>NUCLEOTIDE SEQUENCE [LARGE SCALE GENOMIC DNA]</scope>
    <source>
        <strain evidence="13 14">PR1016A</strain>
    </source>
</reference>
<evidence type="ECO:0000313" key="14">
    <source>
        <dbReference type="Proteomes" id="UP000244755"/>
    </source>
</evidence>
<keyword evidence="2 10" id="KW-1003">Cell membrane</keyword>
<dbReference type="InterPro" id="IPR004390">
    <property type="entry name" value="SR_rcpt_FtsY"/>
</dbReference>
<dbReference type="NCBIfam" id="TIGR00064">
    <property type="entry name" value="ftsY"/>
    <property type="match status" value="1"/>
</dbReference>
<feature type="compositionally biased region" description="Acidic residues" evidence="11">
    <location>
        <begin position="135"/>
        <end position="153"/>
    </location>
</feature>
<dbReference type="SMART" id="SM00962">
    <property type="entry name" value="SRP54"/>
    <property type="match status" value="1"/>
</dbReference>
<keyword evidence="14" id="KW-1185">Reference proteome</keyword>
<protein>
    <recommendedName>
        <fullName evidence="10">Signal recognition particle receptor FtsY</fullName>
        <shortName evidence="10">SRP receptor</shortName>
        <ecNumber evidence="10">3.6.5.4</ecNumber>
    </recommendedName>
</protein>
<dbReference type="CDD" id="cd17874">
    <property type="entry name" value="FtsY"/>
    <property type="match status" value="1"/>
</dbReference>
<feature type="binding site" evidence="10">
    <location>
        <begin position="364"/>
        <end position="368"/>
    </location>
    <ligand>
        <name>GTP</name>
        <dbReference type="ChEBI" id="CHEBI:37565"/>
    </ligand>
</feature>
<name>A0A2R4WID1_9HYPH</name>
<dbReference type="GO" id="GO:0005525">
    <property type="term" value="F:GTP binding"/>
    <property type="evidence" value="ECO:0007669"/>
    <property type="project" value="UniProtKB-UniRule"/>
</dbReference>
<proteinExistence type="inferred from homology"/>
<keyword evidence="7 10" id="KW-0472">Membrane</keyword>
<dbReference type="InterPro" id="IPR042101">
    <property type="entry name" value="SRP54_N_sf"/>
</dbReference>
<feature type="region of interest" description="Disordered" evidence="11">
    <location>
        <begin position="1"/>
        <end position="156"/>
    </location>
</feature>
<dbReference type="InterPro" id="IPR013822">
    <property type="entry name" value="Signal_recog_particl_SRP54_hlx"/>
</dbReference>